<evidence type="ECO:0000259" key="2">
    <source>
        <dbReference type="PROSITE" id="PS51755"/>
    </source>
</evidence>
<dbReference type="PROSITE" id="PS51755">
    <property type="entry name" value="OMPR_PHOB"/>
    <property type="match status" value="1"/>
</dbReference>
<protein>
    <recommendedName>
        <fullName evidence="2">OmpR/PhoB-type domain-containing protein</fullName>
    </recommendedName>
</protein>
<proteinExistence type="predicted"/>
<gene>
    <name evidence="3" type="ORF">LCGC14_0429710</name>
</gene>
<dbReference type="Pfam" id="PF00486">
    <property type="entry name" value="Trans_reg_C"/>
    <property type="match status" value="1"/>
</dbReference>
<dbReference type="SUPFAM" id="SSF46894">
    <property type="entry name" value="C-terminal effector domain of the bipartite response regulators"/>
    <property type="match status" value="1"/>
</dbReference>
<dbReference type="AlphaFoldDB" id="A0A0F9SND6"/>
<dbReference type="GO" id="GO:0003677">
    <property type="term" value="F:DNA binding"/>
    <property type="evidence" value="ECO:0007669"/>
    <property type="project" value="UniProtKB-KW"/>
</dbReference>
<dbReference type="Gene3D" id="1.10.10.10">
    <property type="entry name" value="Winged helix-like DNA-binding domain superfamily/Winged helix DNA-binding domain"/>
    <property type="match status" value="1"/>
</dbReference>
<dbReference type="GO" id="GO:0006355">
    <property type="term" value="P:regulation of DNA-templated transcription"/>
    <property type="evidence" value="ECO:0007669"/>
    <property type="project" value="InterPro"/>
</dbReference>
<feature type="domain" description="OmpR/PhoB-type" evidence="2">
    <location>
        <begin position="1"/>
        <end position="79"/>
    </location>
</feature>
<dbReference type="InterPro" id="IPR036388">
    <property type="entry name" value="WH-like_DNA-bd_sf"/>
</dbReference>
<sequence length="125" mass="14151">MAQLNPSDLPTLTSIEFKLLQRLEDGVGSFVSTRDLLTSVWGSNYTTLNLVKWHMSRLRTKLEHGTIRTRKGFGYSLLESVSTENILWEVAHSCKGHEPLEDSIADGTAICKNCSMEIMPRKVRR</sequence>
<organism evidence="3">
    <name type="scientific">marine sediment metagenome</name>
    <dbReference type="NCBI Taxonomy" id="412755"/>
    <lineage>
        <taxon>unclassified sequences</taxon>
        <taxon>metagenomes</taxon>
        <taxon>ecological metagenomes</taxon>
    </lineage>
</organism>
<keyword evidence="1" id="KW-0238">DNA-binding</keyword>
<comment type="caution">
    <text evidence="3">The sequence shown here is derived from an EMBL/GenBank/DDBJ whole genome shotgun (WGS) entry which is preliminary data.</text>
</comment>
<evidence type="ECO:0000256" key="1">
    <source>
        <dbReference type="ARBA" id="ARBA00023125"/>
    </source>
</evidence>
<dbReference type="CDD" id="cd00383">
    <property type="entry name" value="trans_reg_C"/>
    <property type="match status" value="1"/>
</dbReference>
<name>A0A0F9SND6_9ZZZZ</name>
<evidence type="ECO:0000313" key="3">
    <source>
        <dbReference type="EMBL" id="KKN70540.1"/>
    </source>
</evidence>
<dbReference type="InterPro" id="IPR001867">
    <property type="entry name" value="OmpR/PhoB-type_DNA-bd"/>
</dbReference>
<dbReference type="EMBL" id="LAZR01000401">
    <property type="protein sequence ID" value="KKN70540.1"/>
    <property type="molecule type" value="Genomic_DNA"/>
</dbReference>
<dbReference type="InterPro" id="IPR016032">
    <property type="entry name" value="Sig_transdc_resp-reg_C-effctor"/>
</dbReference>
<reference evidence="3" key="1">
    <citation type="journal article" date="2015" name="Nature">
        <title>Complex archaea that bridge the gap between prokaryotes and eukaryotes.</title>
        <authorList>
            <person name="Spang A."/>
            <person name="Saw J.H."/>
            <person name="Jorgensen S.L."/>
            <person name="Zaremba-Niedzwiedzka K."/>
            <person name="Martijn J."/>
            <person name="Lind A.E."/>
            <person name="van Eijk R."/>
            <person name="Schleper C."/>
            <person name="Guy L."/>
            <person name="Ettema T.J."/>
        </authorList>
    </citation>
    <scope>NUCLEOTIDE SEQUENCE</scope>
</reference>
<dbReference type="SMART" id="SM00862">
    <property type="entry name" value="Trans_reg_C"/>
    <property type="match status" value="1"/>
</dbReference>
<accession>A0A0F9SND6</accession>
<dbReference type="GO" id="GO:0000160">
    <property type="term" value="P:phosphorelay signal transduction system"/>
    <property type="evidence" value="ECO:0007669"/>
    <property type="project" value="InterPro"/>
</dbReference>